<protein>
    <submittedName>
        <fullName evidence="7">Decarboxylase</fullName>
    </submittedName>
</protein>
<dbReference type="SUPFAM" id="SSF46785">
    <property type="entry name" value="Winged helix' DNA-binding domain"/>
    <property type="match status" value="1"/>
</dbReference>
<dbReference type="EMBL" id="MLJI01000001">
    <property type="protein sequence ID" value="ORM94302.1"/>
    <property type="molecule type" value="Genomic_DNA"/>
</dbReference>
<dbReference type="GO" id="GO:0003700">
    <property type="term" value="F:DNA-binding transcription factor activity"/>
    <property type="evidence" value="ECO:0007669"/>
    <property type="project" value="InterPro"/>
</dbReference>
<dbReference type="InterPro" id="IPR051446">
    <property type="entry name" value="HTH_trans_reg/aminotransferase"/>
</dbReference>
<evidence type="ECO:0000256" key="1">
    <source>
        <dbReference type="ARBA" id="ARBA00005384"/>
    </source>
</evidence>
<gene>
    <name evidence="7" type="ORF">HA50_13450</name>
</gene>
<dbReference type="Proteomes" id="UP000193749">
    <property type="component" value="Unassembled WGS sequence"/>
</dbReference>
<dbReference type="CDD" id="cd00609">
    <property type="entry name" value="AAT_like"/>
    <property type="match status" value="1"/>
</dbReference>
<dbReference type="Pfam" id="PF00155">
    <property type="entry name" value="Aminotran_1_2"/>
    <property type="match status" value="1"/>
</dbReference>
<dbReference type="Gene3D" id="1.10.10.10">
    <property type="entry name" value="Winged helix-like DNA-binding domain superfamily/Winged helix DNA-binding domain"/>
    <property type="match status" value="1"/>
</dbReference>
<dbReference type="Pfam" id="PF00392">
    <property type="entry name" value="GntR"/>
    <property type="match status" value="1"/>
</dbReference>
<dbReference type="Gene3D" id="3.40.640.10">
    <property type="entry name" value="Type I PLP-dependent aspartate aminotransferase-like (Major domain)"/>
    <property type="match status" value="1"/>
</dbReference>
<keyword evidence="4" id="KW-0238">DNA-binding</keyword>
<evidence type="ECO:0000256" key="5">
    <source>
        <dbReference type="ARBA" id="ARBA00023163"/>
    </source>
</evidence>
<dbReference type="InterPro" id="IPR036388">
    <property type="entry name" value="WH-like_DNA-bd_sf"/>
</dbReference>
<evidence type="ECO:0000259" key="6">
    <source>
        <dbReference type="PROSITE" id="PS50949"/>
    </source>
</evidence>
<proteinExistence type="inferred from homology"/>
<accession>A0A1X1EWD0</accession>
<dbReference type="RefSeq" id="WP_084876131.1">
    <property type="nucleotide sequence ID" value="NZ_JAGGMY010000001.1"/>
</dbReference>
<evidence type="ECO:0000256" key="3">
    <source>
        <dbReference type="ARBA" id="ARBA00023015"/>
    </source>
</evidence>
<organism evidence="7 8">
    <name type="scientific">Pantoea cypripedii</name>
    <name type="common">Pectobacterium cypripedii</name>
    <name type="synonym">Erwinia cypripedii</name>
    <dbReference type="NCBI Taxonomy" id="55209"/>
    <lineage>
        <taxon>Bacteria</taxon>
        <taxon>Pseudomonadati</taxon>
        <taxon>Pseudomonadota</taxon>
        <taxon>Gammaproteobacteria</taxon>
        <taxon>Enterobacterales</taxon>
        <taxon>Erwiniaceae</taxon>
        <taxon>Pantoea</taxon>
    </lineage>
</organism>
<dbReference type="GO" id="GO:0003677">
    <property type="term" value="F:DNA binding"/>
    <property type="evidence" value="ECO:0007669"/>
    <property type="project" value="UniProtKB-KW"/>
</dbReference>
<comment type="similarity">
    <text evidence="1">In the C-terminal section; belongs to the class-I pyridoxal-phosphate-dependent aminotransferase family.</text>
</comment>
<dbReference type="PRINTS" id="PR00035">
    <property type="entry name" value="HTHGNTR"/>
</dbReference>
<dbReference type="InterPro" id="IPR004839">
    <property type="entry name" value="Aminotransferase_I/II_large"/>
</dbReference>
<dbReference type="InterPro" id="IPR015421">
    <property type="entry name" value="PyrdxlP-dep_Trfase_major"/>
</dbReference>
<dbReference type="SUPFAM" id="SSF53383">
    <property type="entry name" value="PLP-dependent transferases"/>
    <property type="match status" value="1"/>
</dbReference>
<sequence>MRSLLGDLLFQRLNQLSGGSLAKRLYDVLQGAIQEGAIATGVRLPASRDLARELSVSRNTVLAAYEKLQSEGYLETRTGSGTFVCLVLPEQSPEVAPTPAPRARGMNTIRLSRRGARLLSQSGAGAFQWGAFMPGVPDVSYMPHDIWRKIQLRISRRLPVESLSYANHGGCVELQQALAEYLRVIRSVNCTAEQVLVTAGTHQSLDLLAKMLCDPGDSALVEEPGYWGIRNVLAVNGIDLIPTEVDEQGLVLPAEQSDRPAPRLICVTPSHQYPLGAVMSLQRRHELLNRAKSTGSWVVEDDYDGEFRFAGSPIPALQGLSPDAPVIYLGTFSKTLYPGIRLSYMVVPKPLATRMKMAHSELYRGGYGLVQLTLAEFIREGHYAAHVRRMRQIYSRRRAALVALITDTLGASWVVHHSNAGLHLILGLPESIDDVAFSAELEQNGVLTRPLSSYYQRGTLRRGLLLGYACVDEAQMAAAFAPILQRLQHHLKTTPVPM</sequence>
<evidence type="ECO:0000256" key="2">
    <source>
        <dbReference type="ARBA" id="ARBA00022898"/>
    </source>
</evidence>
<keyword evidence="8" id="KW-1185">Reference proteome</keyword>
<dbReference type="InterPro" id="IPR036390">
    <property type="entry name" value="WH_DNA-bd_sf"/>
</dbReference>
<dbReference type="PANTHER" id="PTHR46577:SF1">
    <property type="entry name" value="HTH-TYPE TRANSCRIPTIONAL REGULATORY PROTEIN GABR"/>
    <property type="match status" value="1"/>
</dbReference>
<keyword evidence="2" id="KW-0663">Pyridoxal phosphate</keyword>
<evidence type="ECO:0000313" key="8">
    <source>
        <dbReference type="Proteomes" id="UP000193749"/>
    </source>
</evidence>
<dbReference type="PANTHER" id="PTHR46577">
    <property type="entry name" value="HTH-TYPE TRANSCRIPTIONAL REGULATORY PROTEIN GABR"/>
    <property type="match status" value="1"/>
</dbReference>
<dbReference type="InterPro" id="IPR015424">
    <property type="entry name" value="PyrdxlP-dep_Trfase"/>
</dbReference>
<keyword evidence="5" id="KW-0804">Transcription</keyword>
<comment type="caution">
    <text evidence="7">The sequence shown here is derived from an EMBL/GenBank/DDBJ whole genome shotgun (WGS) entry which is preliminary data.</text>
</comment>
<dbReference type="AlphaFoldDB" id="A0A1X1EWD0"/>
<evidence type="ECO:0000256" key="4">
    <source>
        <dbReference type="ARBA" id="ARBA00023125"/>
    </source>
</evidence>
<dbReference type="GO" id="GO:0030170">
    <property type="term" value="F:pyridoxal phosphate binding"/>
    <property type="evidence" value="ECO:0007669"/>
    <property type="project" value="InterPro"/>
</dbReference>
<dbReference type="PROSITE" id="PS50949">
    <property type="entry name" value="HTH_GNTR"/>
    <property type="match status" value="1"/>
</dbReference>
<dbReference type="SMART" id="SM00345">
    <property type="entry name" value="HTH_GNTR"/>
    <property type="match status" value="1"/>
</dbReference>
<feature type="domain" description="HTH gntR-type" evidence="6">
    <location>
        <begin position="19"/>
        <end position="87"/>
    </location>
</feature>
<reference evidence="7 8" key="1">
    <citation type="journal article" date="2017" name="Antonie Van Leeuwenhoek">
        <title>Phylogenomic resolution of the bacterial genus Pantoea and its relationship with Erwinia and Tatumella.</title>
        <authorList>
            <person name="Palmer M."/>
            <person name="Steenkamp E.T."/>
            <person name="Coetzee M.P."/>
            <person name="Chan W.Y."/>
            <person name="van Zyl E."/>
            <person name="De Maayer P."/>
            <person name="Coutinho T.A."/>
            <person name="Blom J."/>
            <person name="Smits T.H."/>
            <person name="Duffy B."/>
            <person name="Venter S.N."/>
        </authorList>
    </citation>
    <scope>NUCLEOTIDE SEQUENCE [LARGE SCALE GENOMIC DNA]</scope>
    <source>
        <strain evidence="7 8">LMG 2657</strain>
    </source>
</reference>
<dbReference type="STRING" id="55209.HA50_13450"/>
<keyword evidence="3" id="KW-0805">Transcription regulation</keyword>
<dbReference type="OrthoDB" id="9808770at2"/>
<dbReference type="CDD" id="cd07377">
    <property type="entry name" value="WHTH_GntR"/>
    <property type="match status" value="1"/>
</dbReference>
<dbReference type="InterPro" id="IPR000524">
    <property type="entry name" value="Tscrpt_reg_HTH_GntR"/>
</dbReference>
<evidence type="ECO:0000313" key="7">
    <source>
        <dbReference type="EMBL" id="ORM94302.1"/>
    </source>
</evidence>
<name>A0A1X1EWD0_PANCY</name>